<accession>A0AA36J763</accession>
<organism evidence="2 3">
    <name type="scientific">Effrenium voratum</name>
    <dbReference type="NCBI Taxonomy" id="2562239"/>
    <lineage>
        <taxon>Eukaryota</taxon>
        <taxon>Sar</taxon>
        <taxon>Alveolata</taxon>
        <taxon>Dinophyceae</taxon>
        <taxon>Suessiales</taxon>
        <taxon>Symbiodiniaceae</taxon>
        <taxon>Effrenium</taxon>
    </lineage>
</organism>
<keyword evidence="1" id="KW-0732">Signal</keyword>
<evidence type="ECO:0000256" key="1">
    <source>
        <dbReference type="SAM" id="SignalP"/>
    </source>
</evidence>
<gene>
    <name evidence="2" type="ORF">EVOR1521_LOCUS23673</name>
</gene>
<feature type="chain" id="PRO_5041364128" evidence="1">
    <location>
        <begin position="34"/>
        <end position="240"/>
    </location>
</feature>
<evidence type="ECO:0000313" key="2">
    <source>
        <dbReference type="EMBL" id="CAJ1400302.1"/>
    </source>
</evidence>
<name>A0AA36J763_9DINO</name>
<evidence type="ECO:0000313" key="3">
    <source>
        <dbReference type="Proteomes" id="UP001178507"/>
    </source>
</evidence>
<keyword evidence="3" id="KW-1185">Reference proteome</keyword>
<comment type="caution">
    <text evidence="2">The sequence shown here is derived from an EMBL/GenBank/DDBJ whole genome shotgun (WGS) entry which is preliminary data.</text>
</comment>
<reference evidence="2" key="1">
    <citation type="submission" date="2023-08" db="EMBL/GenBank/DDBJ databases">
        <authorList>
            <person name="Chen Y."/>
            <person name="Shah S."/>
            <person name="Dougan E. K."/>
            <person name="Thang M."/>
            <person name="Chan C."/>
        </authorList>
    </citation>
    <scope>NUCLEOTIDE SEQUENCE</scope>
</reference>
<proteinExistence type="predicted"/>
<protein>
    <submittedName>
        <fullName evidence="2">Uncharacterized protein</fullName>
    </submittedName>
</protein>
<sequence length="240" mass="25876">MSVVCPWQTPRQWLHGWLLVILTLDAARDLCAAHCERDPELAQLSRTELVQVWSAAVRHEDAAELLEGGVPAPPGPSGCLEARWLAPQNRSCLAEAVRPAAGSGSWAAMVVLLTGKVGAATVLAAQLSWLQKWPMVLVTWQGEVSADHWLRLPHSRVQLVEVPPVQVWPALTSSKAQDVLLRRGLQVLESQWPIPLDVLVLKSRPDVLLPRGGACLRPGLQRATGAGGQALPAPHLGPLA</sequence>
<feature type="signal peptide" evidence="1">
    <location>
        <begin position="1"/>
        <end position="33"/>
    </location>
</feature>
<dbReference type="EMBL" id="CAUJNA010003367">
    <property type="protein sequence ID" value="CAJ1400302.1"/>
    <property type="molecule type" value="Genomic_DNA"/>
</dbReference>
<dbReference type="Proteomes" id="UP001178507">
    <property type="component" value="Unassembled WGS sequence"/>
</dbReference>
<dbReference type="AlphaFoldDB" id="A0AA36J763"/>